<keyword evidence="1" id="KW-0869">Chloride channel</keyword>
<dbReference type="AlphaFoldDB" id="A0A7K7UP38"/>
<gene>
    <name evidence="5" type="primary">Gabrb3_0</name>
    <name evidence="5" type="ORF">EUDELE_R10394</name>
</gene>
<keyword evidence="3" id="KW-1133">Transmembrane helix</keyword>
<dbReference type="SUPFAM" id="SSF90112">
    <property type="entry name" value="Neurotransmitter-gated ion-channel transmembrane pore"/>
    <property type="match status" value="1"/>
</dbReference>
<dbReference type="PRINTS" id="PR00253">
    <property type="entry name" value="GABAARECEPTR"/>
</dbReference>
<dbReference type="InterPro" id="IPR006201">
    <property type="entry name" value="Neur_channel"/>
</dbReference>
<evidence type="ECO:0000313" key="5">
    <source>
        <dbReference type="EMBL" id="NXA30909.1"/>
    </source>
</evidence>
<evidence type="ECO:0000259" key="4">
    <source>
        <dbReference type="Pfam" id="PF02932"/>
    </source>
</evidence>
<feature type="transmembrane region" description="Helical" evidence="3">
    <location>
        <begin position="81"/>
        <end position="105"/>
    </location>
</feature>
<accession>A0A7K7UP38</accession>
<keyword evidence="3" id="KW-0472">Membrane</keyword>
<organism evidence="5 6">
    <name type="scientific">Eudromia elegans</name>
    <name type="common">Elegant crested-tinamou</name>
    <dbReference type="NCBI Taxonomy" id="8805"/>
    <lineage>
        <taxon>Eukaryota</taxon>
        <taxon>Metazoa</taxon>
        <taxon>Chordata</taxon>
        <taxon>Craniata</taxon>
        <taxon>Vertebrata</taxon>
        <taxon>Euteleostomi</taxon>
        <taxon>Archelosauria</taxon>
        <taxon>Archosauria</taxon>
        <taxon>Dinosauria</taxon>
        <taxon>Saurischia</taxon>
        <taxon>Theropoda</taxon>
        <taxon>Coelurosauria</taxon>
        <taxon>Aves</taxon>
        <taxon>Palaeognathae</taxon>
        <taxon>Tinamiformes</taxon>
        <taxon>Tinamidae</taxon>
        <taxon>Eudromia</taxon>
    </lineage>
</organism>
<protein>
    <submittedName>
        <fullName evidence="5">GBRB3 protein</fullName>
    </submittedName>
</protein>
<feature type="non-terminal residue" evidence="5">
    <location>
        <position position="1"/>
    </location>
</feature>
<keyword evidence="3" id="KW-0812">Transmembrane</keyword>
<keyword evidence="2" id="KW-0868">Chloride</keyword>
<dbReference type="EMBL" id="VZSX01000002">
    <property type="protein sequence ID" value="NXA30909.1"/>
    <property type="molecule type" value="Genomic_DNA"/>
</dbReference>
<dbReference type="InterPro" id="IPR036719">
    <property type="entry name" value="Neuro-gated_channel_TM_sf"/>
</dbReference>
<evidence type="ECO:0000256" key="2">
    <source>
        <dbReference type="ARBA" id="ARBA00023214"/>
    </source>
</evidence>
<keyword evidence="1" id="KW-0406">Ion transport</keyword>
<dbReference type="InterPro" id="IPR006029">
    <property type="entry name" value="Neurotrans-gated_channel_TM"/>
</dbReference>
<comment type="caution">
    <text evidence="5">The sequence shown here is derived from an EMBL/GenBank/DDBJ whole genome shotgun (WGS) entry which is preliminary data.</text>
</comment>
<feature type="domain" description="Neurotransmitter-gated ion-channel transmembrane" evidence="4">
    <location>
        <begin position="23"/>
        <end position="116"/>
    </location>
</feature>
<dbReference type="InterPro" id="IPR038050">
    <property type="entry name" value="Neuro_actylchol_rec"/>
</dbReference>
<dbReference type="GO" id="GO:0005254">
    <property type="term" value="F:chloride channel activity"/>
    <property type="evidence" value="ECO:0007669"/>
    <property type="project" value="UniProtKB-KW"/>
</dbReference>
<feature type="transmembrane region" description="Helical" evidence="3">
    <location>
        <begin position="47"/>
        <end position="66"/>
    </location>
</feature>
<dbReference type="Gene3D" id="1.20.58.390">
    <property type="entry name" value="Neurotransmitter-gated ion-channel transmembrane domain"/>
    <property type="match status" value="1"/>
</dbReference>
<dbReference type="Pfam" id="PF02932">
    <property type="entry name" value="Neur_chan_memb"/>
    <property type="match status" value="1"/>
</dbReference>
<keyword evidence="1" id="KW-0813">Transport</keyword>
<dbReference type="GO" id="GO:0004888">
    <property type="term" value="F:transmembrane signaling receptor activity"/>
    <property type="evidence" value="ECO:0007669"/>
    <property type="project" value="InterPro"/>
</dbReference>
<sequence length="126" mass="14339">GVYPRLSLSFCLKRNIGYFILQTYMPFTLITILSWVSFWIDYDASAARVAVGITTVLTMTTISTHVRETLPKIPYVKAIDIYLMGCFVFVFLALLECTFVNYMFFGKGLQRQKMSVDRAGHATGKK</sequence>
<keyword evidence="1" id="KW-0407">Ion channel</keyword>
<dbReference type="InterPro" id="IPR006028">
    <property type="entry name" value="GABAA/Glycine_rcpt"/>
</dbReference>
<dbReference type="GO" id="GO:0034707">
    <property type="term" value="C:chloride channel complex"/>
    <property type="evidence" value="ECO:0007669"/>
    <property type="project" value="UniProtKB-KW"/>
</dbReference>
<proteinExistence type="predicted"/>
<feature type="transmembrane region" description="Helical" evidence="3">
    <location>
        <begin position="16"/>
        <end position="40"/>
    </location>
</feature>
<reference evidence="5 6" key="1">
    <citation type="submission" date="2019-09" db="EMBL/GenBank/DDBJ databases">
        <title>Bird 10,000 Genomes (B10K) Project - Family phase.</title>
        <authorList>
            <person name="Zhang G."/>
        </authorList>
    </citation>
    <scope>NUCLEOTIDE SEQUENCE [LARGE SCALE GENOMIC DNA]</scope>
    <source>
        <strain evidence="5">B10K-LSUMZ-16893</strain>
    </source>
</reference>
<evidence type="ECO:0000256" key="3">
    <source>
        <dbReference type="SAM" id="Phobius"/>
    </source>
</evidence>
<evidence type="ECO:0000256" key="1">
    <source>
        <dbReference type="ARBA" id="ARBA00023173"/>
    </source>
</evidence>
<dbReference type="Proteomes" id="UP000533954">
    <property type="component" value="Unassembled WGS sequence"/>
</dbReference>
<name>A0A7K7UP38_EUDEL</name>
<keyword evidence="6" id="KW-1185">Reference proteome</keyword>
<dbReference type="OrthoDB" id="8890589at2759"/>
<dbReference type="PANTHER" id="PTHR18945">
    <property type="entry name" value="NEUROTRANSMITTER GATED ION CHANNEL"/>
    <property type="match status" value="1"/>
</dbReference>
<feature type="non-terminal residue" evidence="5">
    <location>
        <position position="126"/>
    </location>
</feature>
<evidence type="ECO:0000313" key="6">
    <source>
        <dbReference type="Proteomes" id="UP000533954"/>
    </source>
</evidence>